<sequence length="416" mass="47780">MLLSSPLRPAVGQQQPEHPPSVSHTNSTISATSSSSDSSSGGSNIHHSAHPQHAHISPTLHRQHYHSHQHHHTPISTTTTGPPPSSSSSTSSSASSVSSSQNFGHYGHSHRRSNYYQQQDESAITVEEYEELLNAEVWVEVPKLREYARHGISREVRGEVWLYLLEVQEAGRSKEVSTQKQRRQEFEQLDKEPNESSKRVRGEISRYLRKTQIASSRDLPLLFEEVISAYCNQNHQVEYYPAMVNLCAPFVYSIKREWDAYLCFEKMINMLDDHFNGESINEAVAKFMTLFHTCLPDLYSYFEEEEVDIKEWAASALQFVLSRELPLENTMRLWDTYFAIPNAGWIELHPYACLAILKHLKEGFEDLEQSEIRTMLMRLPHLDLDRIINEAFNLRHEILERQISDAFESIEETVAA</sequence>
<organism evidence="3 4">
    <name type="scientific">Dissophora globulifera</name>
    <dbReference type="NCBI Taxonomy" id="979702"/>
    <lineage>
        <taxon>Eukaryota</taxon>
        <taxon>Fungi</taxon>
        <taxon>Fungi incertae sedis</taxon>
        <taxon>Mucoromycota</taxon>
        <taxon>Mortierellomycotina</taxon>
        <taxon>Mortierellomycetes</taxon>
        <taxon>Mortierellales</taxon>
        <taxon>Mortierellaceae</taxon>
        <taxon>Dissophora</taxon>
    </lineage>
</organism>
<gene>
    <name evidence="3" type="ORF">BGZ99_006280</name>
</gene>
<dbReference type="Proteomes" id="UP000738325">
    <property type="component" value="Unassembled WGS sequence"/>
</dbReference>
<dbReference type="OrthoDB" id="27140at2759"/>
<dbReference type="Pfam" id="PF00566">
    <property type="entry name" value="RabGAP-TBC"/>
    <property type="match status" value="1"/>
</dbReference>
<dbReference type="AlphaFoldDB" id="A0A9P6RHI8"/>
<dbReference type="InterPro" id="IPR000195">
    <property type="entry name" value="Rab-GAP-TBC_dom"/>
</dbReference>
<proteinExistence type="predicted"/>
<feature type="compositionally biased region" description="Low complexity" evidence="1">
    <location>
        <begin position="74"/>
        <end position="100"/>
    </location>
</feature>
<feature type="compositionally biased region" description="Basic residues" evidence="1">
    <location>
        <begin position="61"/>
        <end position="73"/>
    </location>
</feature>
<dbReference type="InterPro" id="IPR035969">
    <property type="entry name" value="Rab-GAP_TBC_sf"/>
</dbReference>
<reference evidence="3" key="1">
    <citation type="journal article" date="2020" name="Fungal Divers.">
        <title>Resolving the Mortierellaceae phylogeny through synthesis of multi-gene phylogenetics and phylogenomics.</title>
        <authorList>
            <person name="Vandepol N."/>
            <person name="Liber J."/>
            <person name="Desiro A."/>
            <person name="Na H."/>
            <person name="Kennedy M."/>
            <person name="Barry K."/>
            <person name="Grigoriev I.V."/>
            <person name="Miller A.N."/>
            <person name="O'Donnell K."/>
            <person name="Stajich J.E."/>
            <person name="Bonito G."/>
        </authorList>
    </citation>
    <scope>NUCLEOTIDE SEQUENCE</scope>
    <source>
        <strain evidence="3">REB-010B</strain>
    </source>
</reference>
<dbReference type="GO" id="GO:0005096">
    <property type="term" value="F:GTPase activator activity"/>
    <property type="evidence" value="ECO:0007669"/>
    <property type="project" value="TreeGrafter"/>
</dbReference>
<evidence type="ECO:0000313" key="4">
    <source>
        <dbReference type="Proteomes" id="UP000738325"/>
    </source>
</evidence>
<feature type="region of interest" description="Disordered" evidence="1">
    <location>
        <begin position="1"/>
        <end position="117"/>
    </location>
</feature>
<keyword evidence="4" id="KW-1185">Reference proteome</keyword>
<dbReference type="SMART" id="SM00164">
    <property type="entry name" value="TBC"/>
    <property type="match status" value="1"/>
</dbReference>
<evidence type="ECO:0000313" key="3">
    <source>
        <dbReference type="EMBL" id="KAG0317495.1"/>
    </source>
</evidence>
<evidence type="ECO:0000259" key="2">
    <source>
        <dbReference type="PROSITE" id="PS50086"/>
    </source>
</evidence>
<dbReference type="PANTHER" id="PTHR22957:SF268">
    <property type="entry name" value="ANKYRIN REPEAT-CONTAINING PROTEIN"/>
    <property type="match status" value="1"/>
</dbReference>
<accession>A0A9P6RHI8</accession>
<comment type="caution">
    <text evidence="3">The sequence shown here is derived from an EMBL/GenBank/DDBJ whole genome shotgun (WGS) entry which is preliminary data.</text>
</comment>
<name>A0A9P6RHI8_9FUNG</name>
<dbReference type="EMBL" id="JAAAIP010000420">
    <property type="protein sequence ID" value="KAG0317495.1"/>
    <property type="molecule type" value="Genomic_DNA"/>
</dbReference>
<dbReference type="Gene3D" id="1.10.472.80">
    <property type="entry name" value="Ypt/Rab-GAP domain of gyp1p, domain 3"/>
    <property type="match status" value="1"/>
</dbReference>
<feature type="region of interest" description="Disordered" evidence="1">
    <location>
        <begin position="174"/>
        <end position="197"/>
    </location>
</feature>
<protein>
    <recommendedName>
        <fullName evidence="2">Rab-GAP TBC domain-containing protein</fullName>
    </recommendedName>
</protein>
<feature type="compositionally biased region" description="Low complexity" evidence="1">
    <location>
        <begin position="23"/>
        <end position="46"/>
    </location>
</feature>
<dbReference type="PANTHER" id="PTHR22957">
    <property type="entry name" value="TBC1 DOMAIN FAMILY MEMBER GTPASE-ACTIVATING PROTEIN"/>
    <property type="match status" value="1"/>
</dbReference>
<evidence type="ECO:0000256" key="1">
    <source>
        <dbReference type="SAM" id="MobiDB-lite"/>
    </source>
</evidence>
<dbReference type="Gene3D" id="1.10.8.270">
    <property type="entry name" value="putative rabgap domain of human tbc1 domain family member 14 like domains"/>
    <property type="match status" value="1"/>
</dbReference>
<dbReference type="SUPFAM" id="SSF47923">
    <property type="entry name" value="Ypt/Rab-GAP domain of gyp1p"/>
    <property type="match status" value="2"/>
</dbReference>
<dbReference type="PROSITE" id="PS50086">
    <property type="entry name" value="TBC_RABGAP"/>
    <property type="match status" value="1"/>
</dbReference>
<feature type="domain" description="Rab-GAP TBC" evidence="2">
    <location>
        <begin position="151"/>
        <end position="341"/>
    </location>
</feature>